<accession>A0A8K0ERE7</accession>
<feature type="compositionally biased region" description="Polar residues" evidence="1">
    <location>
        <begin position="291"/>
        <end position="308"/>
    </location>
</feature>
<gene>
    <name evidence="3" type="primary">KIAA1257</name>
    <name evidence="3" type="ORF">BLAG_LOCUS19688</name>
</gene>
<dbReference type="Pfam" id="PF15084">
    <property type="entry name" value="DUF4550"/>
    <property type="match status" value="1"/>
</dbReference>
<organism evidence="3 4">
    <name type="scientific">Branchiostoma lanceolatum</name>
    <name type="common">Common lancelet</name>
    <name type="synonym">Amphioxus lanceolatum</name>
    <dbReference type="NCBI Taxonomy" id="7740"/>
    <lineage>
        <taxon>Eukaryota</taxon>
        <taxon>Metazoa</taxon>
        <taxon>Chordata</taxon>
        <taxon>Cephalochordata</taxon>
        <taxon>Leptocardii</taxon>
        <taxon>Amphioxiformes</taxon>
        <taxon>Branchiostomatidae</taxon>
        <taxon>Branchiostoma</taxon>
    </lineage>
</organism>
<feature type="compositionally biased region" description="Basic and acidic residues" evidence="1">
    <location>
        <begin position="63"/>
        <end position="77"/>
    </location>
</feature>
<feature type="compositionally biased region" description="Polar residues" evidence="1">
    <location>
        <begin position="35"/>
        <end position="44"/>
    </location>
</feature>
<feature type="compositionally biased region" description="Basic and acidic residues" evidence="1">
    <location>
        <begin position="1425"/>
        <end position="1437"/>
    </location>
</feature>
<dbReference type="InterPro" id="IPR027876">
    <property type="entry name" value="DUF4550"/>
</dbReference>
<feature type="compositionally biased region" description="Polar residues" evidence="1">
    <location>
        <begin position="441"/>
        <end position="453"/>
    </location>
</feature>
<dbReference type="EMBL" id="OV696690">
    <property type="protein sequence ID" value="CAH1265876.1"/>
    <property type="molecule type" value="Genomic_DNA"/>
</dbReference>
<feature type="compositionally biased region" description="Basic and acidic residues" evidence="1">
    <location>
        <begin position="87"/>
        <end position="110"/>
    </location>
</feature>
<proteinExistence type="predicted"/>
<dbReference type="PANTHER" id="PTHR33667:SF7">
    <property type="entry name" value="RIKEN CDNA 1810020O05 GENE"/>
    <property type="match status" value="1"/>
</dbReference>
<feature type="domain" description="DUF4550" evidence="2">
    <location>
        <begin position="149"/>
        <end position="243"/>
    </location>
</feature>
<protein>
    <submittedName>
        <fullName evidence="3">KIAA1257 protein</fullName>
    </submittedName>
</protein>
<feature type="compositionally biased region" description="Basic and acidic residues" evidence="1">
    <location>
        <begin position="309"/>
        <end position="327"/>
    </location>
</feature>
<feature type="region of interest" description="Disordered" evidence="1">
    <location>
        <begin position="271"/>
        <end position="481"/>
    </location>
</feature>
<feature type="region of interest" description="Disordered" evidence="1">
    <location>
        <begin position="1399"/>
        <end position="1437"/>
    </location>
</feature>
<evidence type="ECO:0000313" key="4">
    <source>
        <dbReference type="Proteomes" id="UP000838412"/>
    </source>
</evidence>
<dbReference type="Proteomes" id="UP000838412">
    <property type="component" value="Chromosome 5"/>
</dbReference>
<sequence length="1460" mass="164621">MADDQPADIPTIIEPVSDDTTGQGAPEEGEVPSATAETTISVEITDSEKGENVTEADNAVVQDEGKQDDNGTEKGPEGSETAGEGDDGTKEDGEKTSGTKDDGTGEESHKVTMTITIAMAIPTVEDEGPTIEEMLQKKKRLLEAPKAQYYFHLEYYLLPDDPEPQKVDLVTFGMAAKIYTEHDSKVVKTWMEGELTWVAWTHSHKITVTKETLLKLYRHELKLRIWDSKDKVSPRARFDRPKAFRLPGGGDELAGVKSLVLKQSQSFMDMQPLKTRQGIRSEVSKQRDQYSKNQQGEAGQSGKSGQQKSPDKQVPDEASPEKGRSPSKEPQALSPAQGKSPSPRVKAPSPQGKAPASPVDEEEVSQEGIRTYDRLSQLAGVSPTREVESRGKKGSKEATPSSYHVPMARRVSEQEIADHGGVQRANQRVEKEIKKGDSSPVAATSTREPSRQLSEFGKLRHPLPTEEEGGKKKTRKKDSSAAAAMENIKKFGAAVIPLSMKILFAGKQSITNRLDKPGPFIQDVYVTVALDGALMSEKHLRELNPLIIKVAHASNMPATPLNYQLLKDKCEPTYISYKFLDQDVHRSIGREQDSNVYWDDLNVILTGTLDPGELREFLIGPPLEVEVHDRDRLDSTLKKPPTIFGDDMEDDKIHNVGMITARRTTHNPLKEREKVWDPYGVAKFDMSDLLLGQKSMNLTAPIHCCPLPDMAGIRTENGKLVGIIGAVDGPEAAPLPTGHYLETNAQLKIRLEVAYPLRHLAPARLKNKVQTPPEKVESAETASDGGKPEEPVDVKPPQCPFARIIFMFPYHDKEFLHRLQAEVTAINAAALQLDQMPQHVIEAALSTYKLSVEQQKSKSLDIVTGFQVLDGELHVFVLEGLRDKAIHRIWSALPRPEVADDVFFKVLYNSEMTFRRRLYAELDVDLCRVRLHEPISVIVQQPLLYVRDMVPKPCFDSLARIDKMLQSTKLRDVTRNDLFPTAEMVVSMSKEFGIPLTMEDFEDLKKPDSEEQPSDEFTASPMDMRRPWTPLDMYNYEYEEFVKQREMLGPLRDYVRENIDLVDQLARIPKHKKEKTIAAMPVHGRVHNYSTQALNSTELAKELLRQELAKEPDARFTLCQDYHHSMTVDPVDLEAVRKQQATESRDMWRTKEGFIYPGMKTTLECNVHPHKPGEARVDDLRKPWREGLLHAAQLKPTLPRRERYSWDERTSDLDLWKRPPLHFGSSAPITIHLPGKLREEEIMDAAMKDYEDWRSKIVPNDTQMHFHRINKDTELKQRGKRSGNQLDRLRGLLKDDPRKLALSKSGFSLKEIPPLSVVNYPSVDRDSREAGKTLLPAVENEGEERGPGFTPGPHTAHSWLLEKNKIPVRDMEHDRFISTRGGDFNVYHKDRSVLHSRSIPPLHPVERDNNLFKTPPKARVPSPPTKDRHFTPDDKTGRNFYKIFPGPAALKNLRSEMVME</sequence>
<dbReference type="PANTHER" id="PTHR33667">
    <property type="entry name" value="SI:DKEY-57N24.6"/>
    <property type="match status" value="1"/>
</dbReference>
<reference evidence="3" key="1">
    <citation type="submission" date="2022-01" db="EMBL/GenBank/DDBJ databases">
        <authorList>
            <person name="Braso-Vives M."/>
        </authorList>
    </citation>
    <scope>NUCLEOTIDE SEQUENCE</scope>
</reference>
<feature type="region of interest" description="Disordered" evidence="1">
    <location>
        <begin position="1"/>
        <end position="110"/>
    </location>
</feature>
<evidence type="ECO:0000313" key="3">
    <source>
        <dbReference type="EMBL" id="CAH1265876.1"/>
    </source>
</evidence>
<feature type="region of interest" description="Disordered" evidence="1">
    <location>
        <begin position="768"/>
        <end position="793"/>
    </location>
</feature>
<feature type="compositionally biased region" description="Basic and acidic residues" evidence="1">
    <location>
        <begin position="427"/>
        <end position="437"/>
    </location>
</feature>
<keyword evidence="4" id="KW-1185">Reference proteome</keyword>
<feature type="compositionally biased region" description="Basic and acidic residues" evidence="1">
    <location>
        <begin position="385"/>
        <end position="396"/>
    </location>
</feature>
<evidence type="ECO:0000256" key="1">
    <source>
        <dbReference type="SAM" id="MobiDB-lite"/>
    </source>
</evidence>
<name>A0A8K0ERE7_BRALA</name>
<evidence type="ECO:0000259" key="2">
    <source>
        <dbReference type="Pfam" id="PF15084"/>
    </source>
</evidence>
<dbReference type="OrthoDB" id="188352at2759"/>